<dbReference type="GO" id="GO:0004022">
    <property type="term" value="F:alcohol dehydrogenase (NAD+) activity"/>
    <property type="evidence" value="ECO:0007669"/>
    <property type="project" value="TreeGrafter"/>
</dbReference>
<proteinExistence type="inferred from homology"/>
<feature type="domain" description="Fe-containing alcohol dehydrogenase-like C-terminal" evidence="5">
    <location>
        <begin position="189"/>
        <end position="386"/>
    </location>
</feature>
<dbReference type="PANTHER" id="PTHR11496:SF102">
    <property type="entry name" value="ALCOHOL DEHYDROGENASE 4"/>
    <property type="match status" value="1"/>
</dbReference>
<accession>A0A2A9FFQ1</accession>
<sequence>MTDTASVALPRILRIGGGCSMELAEVLESAGLARPLIITDPFLATQPFLARITARLTEAGIEAEVFSEVRPDPTTDSIDLGARALRRGEFDCVVGIGGGSPMDTAKAVALLGSRGGVMRDYKAPAITDAPTLPVIAIPTTAGSGSECTRFTIITDSATNEKMLCAGLAFLPAIALIDYTLTMQMPSRLTADTGVDALVHSVEAYVSRKANPFTDALALTAMRTLFANLRTSYAEPANEQARAQMMIAATQAGMAFSNSSVALVHGMSRPIGAHFHVAHGLSNAMLMPTITAYSVEAAPDRYATCARTIGVASADLTDSQAAQRLVTALHDLNADLEVPGPRQYGIPEDSWRESIPVMAKQAKASGSPDNNPRLASIAEIEDLYRSLWK</sequence>
<name>A0A2A9FFQ1_9PSEU</name>
<dbReference type="InterPro" id="IPR018211">
    <property type="entry name" value="ADH_Fe_CS"/>
</dbReference>
<dbReference type="RefSeq" id="WP_098513811.1">
    <property type="nucleotide sequence ID" value="NZ_JBIAKZ010000028.1"/>
</dbReference>
<dbReference type="Pfam" id="PF00465">
    <property type="entry name" value="Fe-ADH"/>
    <property type="match status" value="1"/>
</dbReference>
<dbReference type="SUPFAM" id="SSF56796">
    <property type="entry name" value="Dehydroquinate synthase-like"/>
    <property type="match status" value="1"/>
</dbReference>
<comment type="similarity">
    <text evidence="1">Belongs to the iron-containing alcohol dehydrogenase family.</text>
</comment>
<evidence type="ECO:0000256" key="1">
    <source>
        <dbReference type="ARBA" id="ARBA00007358"/>
    </source>
</evidence>
<dbReference type="PROSITE" id="PS00913">
    <property type="entry name" value="ADH_IRON_1"/>
    <property type="match status" value="1"/>
</dbReference>
<evidence type="ECO:0000256" key="2">
    <source>
        <dbReference type="ARBA" id="ARBA00023002"/>
    </source>
</evidence>
<dbReference type="InterPro" id="IPR039697">
    <property type="entry name" value="Alcohol_dehydrogenase_Fe"/>
</dbReference>
<dbReference type="Gene3D" id="3.40.50.1970">
    <property type="match status" value="1"/>
</dbReference>
<dbReference type="CDD" id="cd08194">
    <property type="entry name" value="Fe-ADH-like"/>
    <property type="match status" value="1"/>
</dbReference>
<organism evidence="6 7">
    <name type="scientific">Amycolatopsis sulphurea</name>
    <dbReference type="NCBI Taxonomy" id="76022"/>
    <lineage>
        <taxon>Bacteria</taxon>
        <taxon>Bacillati</taxon>
        <taxon>Actinomycetota</taxon>
        <taxon>Actinomycetes</taxon>
        <taxon>Pseudonocardiales</taxon>
        <taxon>Pseudonocardiaceae</taxon>
        <taxon>Amycolatopsis</taxon>
    </lineage>
</organism>
<keyword evidence="7" id="KW-1185">Reference proteome</keyword>
<comment type="caution">
    <text evidence="6">The sequence shown here is derived from an EMBL/GenBank/DDBJ whole genome shotgun (WGS) entry which is preliminary data.</text>
</comment>
<evidence type="ECO:0000259" key="5">
    <source>
        <dbReference type="Pfam" id="PF25137"/>
    </source>
</evidence>
<dbReference type="FunFam" id="1.20.1090.10:FF:000001">
    <property type="entry name" value="Aldehyde-alcohol dehydrogenase"/>
    <property type="match status" value="1"/>
</dbReference>
<dbReference type="InterPro" id="IPR001670">
    <property type="entry name" value="ADH_Fe/GldA"/>
</dbReference>
<keyword evidence="2" id="KW-0560">Oxidoreductase</keyword>
<evidence type="ECO:0000256" key="3">
    <source>
        <dbReference type="ARBA" id="ARBA00023027"/>
    </source>
</evidence>
<dbReference type="FunFam" id="3.40.50.1970:FF:000003">
    <property type="entry name" value="Alcohol dehydrogenase, iron-containing"/>
    <property type="match status" value="1"/>
</dbReference>
<dbReference type="Pfam" id="PF25137">
    <property type="entry name" value="ADH_Fe_C"/>
    <property type="match status" value="1"/>
</dbReference>
<dbReference type="EMBL" id="PDJK01000002">
    <property type="protein sequence ID" value="PFG49988.1"/>
    <property type="molecule type" value="Genomic_DNA"/>
</dbReference>
<protein>
    <submittedName>
        <fullName evidence="6">Alcohol dehydrogenase class IV</fullName>
    </submittedName>
</protein>
<evidence type="ECO:0000313" key="6">
    <source>
        <dbReference type="EMBL" id="PFG49988.1"/>
    </source>
</evidence>
<evidence type="ECO:0000313" key="7">
    <source>
        <dbReference type="Proteomes" id="UP000243542"/>
    </source>
</evidence>
<dbReference type="Proteomes" id="UP000243542">
    <property type="component" value="Unassembled WGS sequence"/>
</dbReference>
<evidence type="ECO:0000259" key="4">
    <source>
        <dbReference type="Pfam" id="PF00465"/>
    </source>
</evidence>
<reference evidence="6 7" key="1">
    <citation type="submission" date="2017-10" db="EMBL/GenBank/DDBJ databases">
        <title>Sequencing the genomes of 1000 actinobacteria strains.</title>
        <authorList>
            <person name="Klenk H.-P."/>
        </authorList>
    </citation>
    <scope>NUCLEOTIDE SEQUENCE [LARGE SCALE GENOMIC DNA]</scope>
    <source>
        <strain evidence="6 7">DSM 46092</strain>
    </source>
</reference>
<keyword evidence="3" id="KW-0520">NAD</keyword>
<dbReference type="GO" id="GO:0046872">
    <property type="term" value="F:metal ion binding"/>
    <property type="evidence" value="ECO:0007669"/>
    <property type="project" value="InterPro"/>
</dbReference>
<gene>
    <name evidence="6" type="ORF">ATK36_5182</name>
</gene>
<dbReference type="PANTHER" id="PTHR11496">
    <property type="entry name" value="ALCOHOL DEHYDROGENASE"/>
    <property type="match status" value="1"/>
</dbReference>
<dbReference type="InterPro" id="IPR056798">
    <property type="entry name" value="ADH_Fe_C"/>
</dbReference>
<feature type="domain" description="Alcohol dehydrogenase iron-type/glycerol dehydrogenase GldA" evidence="4">
    <location>
        <begin position="10"/>
        <end position="177"/>
    </location>
</feature>
<dbReference type="Gene3D" id="1.20.1090.10">
    <property type="entry name" value="Dehydroquinate synthase-like - alpha domain"/>
    <property type="match status" value="1"/>
</dbReference>
<dbReference type="AlphaFoldDB" id="A0A2A9FFQ1"/>